<dbReference type="AlphaFoldDB" id="X6M4R8"/>
<comment type="similarity">
    <text evidence="3 20">Belongs to the DNA polymerase type-B family.</text>
</comment>
<protein>
    <recommendedName>
        <fullName evidence="20">DNA polymerase</fullName>
        <ecNumber evidence="20">2.7.7.7</ecNumber>
    </recommendedName>
</protein>
<keyword evidence="15 20" id="KW-0408">Iron</keyword>
<evidence type="ECO:0000256" key="20">
    <source>
        <dbReference type="RuleBase" id="RU000442"/>
    </source>
</evidence>
<dbReference type="SUPFAM" id="SSF53098">
    <property type="entry name" value="Ribonuclease H-like"/>
    <property type="match status" value="1"/>
</dbReference>
<evidence type="ECO:0000256" key="6">
    <source>
        <dbReference type="ARBA" id="ARBA00022695"/>
    </source>
</evidence>
<dbReference type="GO" id="GO:0006287">
    <property type="term" value="P:base-excision repair, gap-filling"/>
    <property type="evidence" value="ECO:0007669"/>
    <property type="project" value="TreeGrafter"/>
</dbReference>
<sequence>MPHERQDVLNKKVLIFYSAEMTQNESYEEKDTCNWEEFVRKNVDRGRRVPTEPNEDLILQHVDTDLYVGFVPGYDGERDTRLHRPVIRIYGIDKQGQSVLIHIYGFCPYFFVQSWGFDESQAEEMCERLQKALEFALSSEKSSSKYDVYVPKVCTVEKQSLWGCQFGQNTTFLKIYVTVPTLVPTCRGILQVGVDLGPGIGLQSFDTYESNVPFLLRYMIDADLYGSAWFEVEASQYSVVPKNEMVSHCSMEVIVAWTDVKPLSKKLSLHWDVDSIAPLRLLSFDIECQCSQGFPEATNDSDKVIQIANVLKIEGQKDFCYQTVFCLGSCAPIPGCHVRSFETERDLLLAWVQFVQKCDPDILTGYNIVNFDLPYLLNRAAHMGIADFPYLGRIRTSKARIKDSMFSSRAYGTSASKDITIEGRIQMDLFPLIRREHRLRSYSLNNVAFHFLQQSKEDVHYSIIGDLQNGNDQTRRRLAVYCLKDAMLPVRLNEQLMILINQIEMARVTGVPITFLITRGQQIKVLSQIYRKAKVKGYLIPYRKMTGDEETFDGAIVIPPQRGYYVSPITTLDFASLYPSIMMAHNLCYTTMANRHDALTKLNDDQSRYTLTPTGNYFVKPCVQKGLLPEILEELLAARAATKKAMKETTDPSKQSVLNGRQLALKITANSVYGFTGATVGSLPCFAISSSVTGFGREMIERAKEIVESEFNMSKGYEHNAQVIYGDTDSVMVKFGTNEMKTAMELGRKAAELVTSHFQKPIRLEFEKVYMPYLLMNKKRYAGMLWTKSDKWDYMDAKGIETVRRDNCELVKTVVQKVLDYILIEKDVLKAEQFTKSIISKLLQNKIDMSLLVITKALGKIDEYKVKTAHVELVQRMRKRDSATAPKVGDRVAYVIIKGPKNAKAYERVEDPLYALENGIPLDSEYYLTHQLKEPLKRIFEPILGEKINSLFSGRHTRAITVSTSRVGAMSKFTVVRKTCAGCKVNWSGVGSVCDHCKGKEPQLYMKQMALVRLHEQNFNSLWTQCQRCQGSLTQEVLCSNRDCPIFYRRTKVKKDLENAQRVLAQFSL</sequence>
<evidence type="ECO:0000256" key="1">
    <source>
        <dbReference type="ARBA" id="ARBA00001966"/>
    </source>
</evidence>
<dbReference type="InterPro" id="IPR043502">
    <property type="entry name" value="DNA/RNA_pol_sf"/>
</dbReference>
<evidence type="ECO:0000256" key="7">
    <source>
        <dbReference type="ARBA" id="ARBA00022705"/>
    </source>
</evidence>
<evidence type="ECO:0000256" key="15">
    <source>
        <dbReference type="ARBA" id="ARBA00023004"/>
    </source>
</evidence>
<feature type="domain" description="DNA-directed DNA polymerase family B exonuclease" evidence="22">
    <location>
        <begin position="206"/>
        <end position="447"/>
    </location>
</feature>
<organism evidence="25 26">
    <name type="scientific">Reticulomyxa filosa</name>
    <dbReference type="NCBI Taxonomy" id="46433"/>
    <lineage>
        <taxon>Eukaryota</taxon>
        <taxon>Sar</taxon>
        <taxon>Rhizaria</taxon>
        <taxon>Retaria</taxon>
        <taxon>Foraminifera</taxon>
        <taxon>Monothalamids</taxon>
        <taxon>Reticulomyxidae</taxon>
        <taxon>Reticulomyxa</taxon>
    </lineage>
</organism>
<dbReference type="Gene3D" id="3.30.342.10">
    <property type="entry name" value="DNA Polymerase, chain B, domain 1"/>
    <property type="match status" value="1"/>
</dbReference>
<keyword evidence="8" id="KW-0540">Nuclease</keyword>
<dbReference type="GO" id="GO:0008296">
    <property type="term" value="F:3'-5'-DNA exonuclease activity"/>
    <property type="evidence" value="ECO:0007669"/>
    <property type="project" value="TreeGrafter"/>
</dbReference>
<comment type="subcellular location">
    <subcellularLocation>
        <location evidence="2 20">Nucleus</location>
    </subcellularLocation>
</comment>
<keyword evidence="14 20" id="KW-0239">DNA-directed DNA polymerase</keyword>
<evidence type="ECO:0000256" key="19">
    <source>
        <dbReference type="ARBA" id="ARBA00049244"/>
    </source>
</evidence>
<dbReference type="SMART" id="SM00486">
    <property type="entry name" value="POLBc"/>
    <property type="match status" value="1"/>
</dbReference>
<dbReference type="GO" id="GO:0045004">
    <property type="term" value="P:DNA replication proofreading"/>
    <property type="evidence" value="ECO:0007669"/>
    <property type="project" value="TreeGrafter"/>
</dbReference>
<dbReference type="NCBIfam" id="TIGR00592">
    <property type="entry name" value="pol2"/>
    <property type="match status" value="1"/>
</dbReference>
<keyword evidence="26" id="KW-1185">Reference proteome</keyword>
<evidence type="ECO:0000256" key="12">
    <source>
        <dbReference type="ARBA" id="ARBA00022833"/>
    </source>
</evidence>
<evidence type="ECO:0000256" key="13">
    <source>
        <dbReference type="ARBA" id="ARBA00022839"/>
    </source>
</evidence>
<dbReference type="Pfam" id="PF24055">
    <property type="entry name" value="POL3_N"/>
    <property type="match status" value="1"/>
</dbReference>
<keyword evidence="7 20" id="KW-0235">DNA replication</keyword>
<evidence type="ECO:0000313" key="26">
    <source>
        <dbReference type="Proteomes" id="UP000023152"/>
    </source>
</evidence>
<dbReference type="GO" id="GO:0000166">
    <property type="term" value="F:nucleotide binding"/>
    <property type="evidence" value="ECO:0007669"/>
    <property type="project" value="InterPro"/>
</dbReference>
<gene>
    <name evidence="25" type="ORF">RFI_28502</name>
</gene>
<reference evidence="25 26" key="1">
    <citation type="journal article" date="2013" name="Curr. Biol.">
        <title>The Genome of the Foraminiferan Reticulomyxa filosa.</title>
        <authorList>
            <person name="Glockner G."/>
            <person name="Hulsmann N."/>
            <person name="Schleicher M."/>
            <person name="Noegel A.A."/>
            <person name="Eichinger L."/>
            <person name="Gallinger C."/>
            <person name="Pawlowski J."/>
            <person name="Sierra R."/>
            <person name="Euteneuer U."/>
            <person name="Pillet L."/>
            <person name="Moustafa A."/>
            <person name="Platzer M."/>
            <person name="Groth M."/>
            <person name="Szafranski K."/>
            <person name="Schliwa M."/>
        </authorList>
    </citation>
    <scope>NUCLEOTIDE SEQUENCE [LARGE SCALE GENOMIC DNA]</scope>
</reference>
<dbReference type="Gene3D" id="1.10.287.690">
    <property type="entry name" value="Helix hairpin bin"/>
    <property type="match status" value="1"/>
</dbReference>
<dbReference type="Gene3D" id="3.30.420.10">
    <property type="entry name" value="Ribonuclease H-like superfamily/Ribonuclease H"/>
    <property type="match status" value="1"/>
</dbReference>
<evidence type="ECO:0000256" key="8">
    <source>
        <dbReference type="ARBA" id="ARBA00022722"/>
    </source>
</evidence>
<comment type="catalytic activity">
    <reaction evidence="19 20">
        <text>DNA(n) + a 2'-deoxyribonucleoside 5'-triphosphate = DNA(n+1) + diphosphate</text>
        <dbReference type="Rhea" id="RHEA:22508"/>
        <dbReference type="Rhea" id="RHEA-COMP:17339"/>
        <dbReference type="Rhea" id="RHEA-COMP:17340"/>
        <dbReference type="ChEBI" id="CHEBI:33019"/>
        <dbReference type="ChEBI" id="CHEBI:61560"/>
        <dbReference type="ChEBI" id="CHEBI:173112"/>
        <dbReference type="EC" id="2.7.7.7"/>
    </reaction>
</comment>
<dbReference type="GO" id="GO:0003677">
    <property type="term" value="F:DNA binding"/>
    <property type="evidence" value="ECO:0007669"/>
    <property type="project" value="UniProtKB-KW"/>
</dbReference>
<evidence type="ECO:0000256" key="17">
    <source>
        <dbReference type="ARBA" id="ARBA00023125"/>
    </source>
</evidence>
<dbReference type="InterPro" id="IPR056435">
    <property type="entry name" value="DPOD/Z_N"/>
</dbReference>
<dbReference type="OMA" id="CNNCRPR"/>
<evidence type="ECO:0000259" key="24">
    <source>
        <dbReference type="Pfam" id="PF24055"/>
    </source>
</evidence>
<keyword evidence="6 20" id="KW-0548">Nucleotidyltransferase</keyword>
<evidence type="ECO:0000259" key="21">
    <source>
        <dbReference type="Pfam" id="PF00136"/>
    </source>
</evidence>
<dbReference type="CDD" id="cd05777">
    <property type="entry name" value="DNA_polB_delta_exo"/>
    <property type="match status" value="1"/>
</dbReference>
<dbReference type="Gene3D" id="3.90.1600.10">
    <property type="entry name" value="Palm domain of DNA polymerase"/>
    <property type="match status" value="1"/>
</dbReference>
<dbReference type="InterPro" id="IPR023211">
    <property type="entry name" value="DNA_pol_palm_dom_sf"/>
</dbReference>
<dbReference type="FunFam" id="3.30.420.10:FF:000004">
    <property type="entry name" value="DNA polymerase"/>
    <property type="match status" value="1"/>
</dbReference>
<evidence type="ECO:0000256" key="2">
    <source>
        <dbReference type="ARBA" id="ARBA00004123"/>
    </source>
</evidence>
<keyword evidence="16 20" id="KW-0411">Iron-sulfur</keyword>
<evidence type="ECO:0000256" key="14">
    <source>
        <dbReference type="ARBA" id="ARBA00022932"/>
    </source>
</evidence>
<evidence type="ECO:0000256" key="3">
    <source>
        <dbReference type="ARBA" id="ARBA00005755"/>
    </source>
</evidence>
<evidence type="ECO:0000313" key="25">
    <source>
        <dbReference type="EMBL" id="ETO08884.1"/>
    </source>
</evidence>
<evidence type="ECO:0000256" key="16">
    <source>
        <dbReference type="ARBA" id="ARBA00023014"/>
    </source>
</evidence>
<dbReference type="Pfam" id="PF14260">
    <property type="entry name" value="zf-C4pol"/>
    <property type="match status" value="1"/>
</dbReference>
<dbReference type="InterPro" id="IPR006134">
    <property type="entry name" value="DNA-dir_DNA_pol_B_multi_dom"/>
</dbReference>
<dbReference type="GO" id="GO:0008270">
    <property type="term" value="F:zinc ion binding"/>
    <property type="evidence" value="ECO:0007669"/>
    <property type="project" value="UniProtKB-KW"/>
</dbReference>
<proteinExistence type="inferred from homology"/>
<keyword evidence="18 20" id="KW-0539">Nucleus</keyword>
<dbReference type="InterPro" id="IPR050240">
    <property type="entry name" value="DNA_pol_type-B"/>
</dbReference>
<dbReference type="EMBL" id="ASPP01024601">
    <property type="protein sequence ID" value="ETO08884.1"/>
    <property type="molecule type" value="Genomic_DNA"/>
</dbReference>
<dbReference type="PANTHER" id="PTHR10322:SF23">
    <property type="entry name" value="DNA POLYMERASE DELTA CATALYTIC SUBUNIT"/>
    <property type="match status" value="1"/>
</dbReference>
<keyword evidence="5 20" id="KW-0808">Transferase</keyword>
<dbReference type="GO" id="GO:0051539">
    <property type="term" value="F:4 iron, 4 sulfur cluster binding"/>
    <property type="evidence" value="ECO:0007669"/>
    <property type="project" value="UniProtKB-KW"/>
</dbReference>
<dbReference type="PANTHER" id="PTHR10322">
    <property type="entry name" value="DNA POLYMERASE CATALYTIC SUBUNIT"/>
    <property type="match status" value="1"/>
</dbReference>
<keyword evidence="17 20" id="KW-0238">DNA-binding</keyword>
<comment type="cofactor">
    <cofactor evidence="1 20">
        <name>[4Fe-4S] cluster</name>
        <dbReference type="ChEBI" id="CHEBI:49883"/>
    </cofactor>
</comment>
<feature type="domain" description="DNA polymerase delta/zeta catalytic subunit N-terminal" evidence="24">
    <location>
        <begin position="105"/>
        <end position="183"/>
    </location>
</feature>
<dbReference type="Gene3D" id="1.10.132.60">
    <property type="entry name" value="DNA polymerase family B, C-terminal domain"/>
    <property type="match status" value="1"/>
</dbReference>
<dbReference type="GO" id="GO:0006297">
    <property type="term" value="P:nucleotide-excision repair, DNA gap filling"/>
    <property type="evidence" value="ECO:0007669"/>
    <property type="project" value="TreeGrafter"/>
</dbReference>
<dbReference type="InterPro" id="IPR017964">
    <property type="entry name" value="DNA-dir_DNA_pol_B_CS"/>
</dbReference>
<dbReference type="OrthoDB" id="2414538at2759"/>
<keyword evidence="13" id="KW-0269">Exonuclease</keyword>
<evidence type="ECO:0000256" key="10">
    <source>
        <dbReference type="ARBA" id="ARBA00022771"/>
    </source>
</evidence>
<keyword evidence="10 20" id="KW-0863">Zinc-finger</keyword>
<evidence type="ECO:0000256" key="5">
    <source>
        <dbReference type="ARBA" id="ARBA00022679"/>
    </source>
</evidence>
<dbReference type="InterPro" id="IPR025687">
    <property type="entry name" value="Znf-C4pol"/>
</dbReference>
<dbReference type="GO" id="GO:0003887">
    <property type="term" value="F:DNA-directed DNA polymerase activity"/>
    <property type="evidence" value="ECO:0007669"/>
    <property type="project" value="UniProtKB-KW"/>
</dbReference>
<dbReference type="Pfam" id="PF00136">
    <property type="entry name" value="DNA_pol_B"/>
    <property type="match status" value="1"/>
</dbReference>
<evidence type="ECO:0000256" key="11">
    <source>
        <dbReference type="ARBA" id="ARBA00022801"/>
    </source>
</evidence>
<keyword evidence="9 20" id="KW-0479">Metal-binding</keyword>
<dbReference type="InterPro" id="IPR012337">
    <property type="entry name" value="RNaseH-like_sf"/>
</dbReference>
<name>X6M4R8_RETFI</name>
<dbReference type="CDD" id="cd05533">
    <property type="entry name" value="POLBc_delta"/>
    <property type="match status" value="1"/>
</dbReference>
<dbReference type="InterPro" id="IPR006133">
    <property type="entry name" value="DNA-dir_DNA_pol_B_exonuc"/>
</dbReference>
<dbReference type="FunFam" id="1.10.287.690:FF:000001">
    <property type="entry name" value="DNA polymerase"/>
    <property type="match status" value="1"/>
</dbReference>
<dbReference type="Proteomes" id="UP000023152">
    <property type="component" value="Unassembled WGS sequence"/>
</dbReference>
<evidence type="ECO:0000256" key="18">
    <source>
        <dbReference type="ARBA" id="ARBA00023242"/>
    </source>
</evidence>
<evidence type="ECO:0000256" key="4">
    <source>
        <dbReference type="ARBA" id="ARBA00022485"/>
    </source>
</evidence>
<dbReference type="SUPFAM" id="SSF56672">
    <property type="entry name" value="DNA/RNA polymerases"/>
    <property type="match status" value="1"/>
</dbReference>
<dbReference type="PROSITE" id="PS00116">
    <property type="entry name" value="DNA_POLYMERASE_B"/>
    <property type="match status" value="1"/>
</dbReference>
<dbReference type="Pfam" id="PF03104">
    <property type="entry name" value="DNA_pol_B_exo1"/>
    <property type="match status" value="1"/>
</dbReference>
<evidence type="ECO:0000259" key="23">
    <source>
        <dbReference type="Pfam" id="PF14260"/>
    </source>
</evidence>
<dbReference type="GO" id="GO:0043625">
    <property type="term" value="C:delta DNA polymerase complex"/>
    <property type="evidence" value="ECO:0007669"/>
    <property type="project" value="UniProtKB-ARBA"/>
</dbReference>
<keyword evidence="4 20" id="KW-0004">4Fe-4S</keyword>
<dbReference type="InterPro" id="IPR036397">
    <property type="entry name" value="RNaseH_sf"/>
</dbReference>
<feature type="domain" description="C4-type zinc-finger of DNA polymerase delta" evidence="23">
    <location>
        <begin position="980"/>
        <end position="1050"/>
    </location>
</feature>
<dbReference type="EC" id="2.7.7.7" evidence="20"/>
<dbReference type="InterPro" id="IPR042087">
    <property type="entry name" value="DNA_pol_B_thumb"/>
</dbReference>
<evidence type="ECO:0000259" key="22">
    <source>
        <dbReference type="Pfam" id="PF03104"/>
    </source>
</evidence>
<accession>X6M4R8</accession>
<dbReference type="InterPro" id="IPR006172">
    <property type="entry name" value="DNA-dir_DNA_pol_B"/>
</dbReference>
<keyword evidence="12 20" id="KW-0862">Zinc</keyword>
<evidence type="ECO:0000256" key="9">
    <source>
        <dbReference type="ARBA" id="ARBA00022723"/>
    </source>
</evidence>
<keyword evidence="11" id="KW-0378">Hydrolase</keyword>
<feature type="domain" description="DNA-directed DNA polymerase family B multifunctional" evidence="21">
    <location>
        <begin position="511"/>
        <end position="943"/>
    </location>
</feature>
<dbReference type="PRINTS" id="PR00106">
    <property type="entry name" value="DNAPOLB"/>
</dbReference>
<comment type="caution">
    <text evidence="25">The sequence shown here is derived from an EMBL/GenBank/DDBJ whole genome shotgun (WGS) entry which is preliminary data.</text>
</comment>